<dbReference type="PATRIC" id="fig|1702214.3.peg.212"/>
<organism evidence="1 3">
    <name type="scientific">Candidatus [Bacteroides] periocalifornicus</name>
    <dbReference type="NCBI Taxonomy" id="1702214"/>
    <lineage>
        <taxon>Bacteria</taxon>
        <taxon>Pseudomonadati</taxon>
        <taxon>Bacteroidota</taxon>
    </lineage>
</organism>
<dbReference type="STRING" id="1702214.AL399_00150"/>
<dbReference type="Proteomes" id="UP000054172">
    <property type="component" value="Unassembled WGS sequence"/>
</dbReference>
<evidence type="ECO:0000313" key="3">
    <source>
        <dbReference type="Proteomes" id="UP000054172"/>
    </source>
</evidence>
<gene>
    <name evidence="1" type="ORF">AL399_00150</name>
    <name evidence="2" type="ORF">AL399_00420</name>
</gene>
<dbReference type="EMBL" id="LIIK01000001">
    <property type="protein sequence ID" value="KQM09676.1"/>
    <property type="molecule type" value="Genomic_DNA"/>
</dbReference>
<keyword evidence="3" id="KW-1185">Reference proteome</keyword>
<name>A0A0Q4B9Z5_9BACT</name>
<evidence type="ECO:0000313" key="1">
    <source>
        <dbReference type="EMBL" id="KQM09676.1"/>
    </source>
</evidence>
<reference evidence="1 3" key="1">
    <citation type="submission" date="2015-08" db="EMBL/GenBank/DDBJ databases">
        <title>Candidatus Bacteriodes Periocalifornicus.</title>
        <authorList>
            <person name="McLean J.S."/>
            <person name="Kelley S."/>
        </authorList>
    </citation>
    <scope>NUCLEOTIDE SEQUENCE [LARGE SCALE GENOMIC DNA]</scope>
    <source>
        <strain evidence="1">12B</strain>
    </source>
</reference>
<sequence>MGGRFGSPLFGASIKGFLNDRSALEGITSFGSFGIGITGLYEYHLYLPGVPGLRPFLGGGAHVATGRASAYNPYADSQFSDIYAGLDGVTGVEYVFEDIPLALSIDVLPVLNFPGRIGLWWNAGVSVRYVFK</sequence>
<dbReference type="AlphaFoldDB" id="A0A0Q4B9Z5"/>
<evidence type="ECO:0000313" key="2">
    <source>
        <dbReference type="EMBL" id="KQM09714.1"/>
    </source>
</evidence>
<comment type="caution">
    <text evidence="1">The sequence shown here is derived from an EMBL/GenBank/DDBJ whole genome shotgun (WGS) entry which is preliminary data.</text>
</comment>
<protein>
    <recommendedName>
        <fullName evidence="4">Outer membrane protein beta-barrel domain-containing protein</fullName>
    </recommendedName>
</protein>
<evidence type="ECO:0008006" key="4">
    <source>
        <dbReference type="Google" id="ProtNLM"/>
    </source>
</evidence>
<proteinExistence type="predicted"/>
<accession>A0A0Q4B9Z5</accession>
<dbReference type="EMBL" id="LIIK01000001">
    <property type="protein sequence ID" value="KQM09714.1"/>
    <property type="molecule type" value="Genomic_DNA"/>
</dbReference>